<evidence type="ECO:0000313" key="1">
    <source>
        <dbReference type="EMBL" id="GGW86577.1"/>
    </source>
</evidence>
<dbReference type="AlphaFoldDB" id="A0A918MZS0"/>
<dbReference type="Proteomes" id="UP000608345">
    <property type="component" value="Unassembled WGS sequence"/>
</dbReference>
<organism evidence="1 2">
    <name type="scientific">Advenella faeciporci</name>
    <dbReference type="NCBI Taxonomy" id="797535"/>
    <lineage>
        <taxon>Bacteria</taxon>
        <taxon>Pseudomonadati</taxon>
        <taxon>Pseudomonadota</taxon>
        <taxon>Betaproteobacteria</taxon>
        <taxon>Burkholderiales</taxon>
        <taxon>Alcaligenaceae</taxon>
    </lineage>
</organism>
<sequence length="209" mass="24773">MKLERFERLRKAQKAYHRRCKWVMKNGIYVIHSYDEKKPDDLSWWDDAGFILGDRRVMVWWQHPRFVYADALDEQARKEAGHSPVNGRLFDDGIPNHKPVGRSRKKIINYTVPPGTDEARQYYDRLGTIKQRLQKEGMDVAVKPRWQRECLSWATGVELVAPLEVRNETELENVTDLANRLLRGQTTLENEFPGYAYGREQWLQEQDKR</sequence>
<gene>
    <name evidence="1" type="ORF">GCM10011450_15620</name>
</gene>
<name>A0A918MZS0_9BURK</name>
<protein>
    <submittedName>
        <fullName evidence="1">Uncharacterized protein</fullName>
    </submittedName>
</protein>
<reference evidence="1" key="2">
    <citation type="submission" date="2020-09" db="EMBL/GenBank/DDBJ databases">
        <authorList>
            <person name="Sun Q."/>
            <person name="Kim S."/>
        </authorList>
    </citation>
    <scope>NUCLEOTIDE SEQUENCE</scope>
    <source>
        <strain evidence="1">KCTC 23732</strain>
    </source>
</reference>
<reference evidence="1" key="1">
    <citation type="journal article" date="2014" name="Int. J. Syst. Evol. Microbiol.">
        <title>Complete genome sequence of Corynebacterium casei LMG S-19264T (=DSM 44701T), isolated from a smear-ripened cheese.</title>
        <authorList>
            <consortium name="US DOE Joint Genome Institute (JGI-PGF)"/>
            <person name="Walter F."/>
            <person name="Albersmeier A."/>
            <person name="Kalinowski J."/>
            <person name="Ruckert C."/>
        </authorList>
    </citation>
    <scope>NUCLEOTIDE SEQUENCE</scope>
    <source>
        <strain evidence="1">KCTC 23732</strain>
    </source>
</reference>
<comment type="caution">
    <text evidence="1">The sequence shown here is derived from an EMBL/GenBank/DDBJ whole genome shotgun (WGS) entry which is preliminary data.</text>
</comment>
<dbReference type="EMBL" id="BMYS01000009">
    <property type="protein sequence ID" value="GGW86577.1"/>
    <property type="molecule type" value="Genomic_DNA"/>
</dbReference>
<proteinExistence type="predicted"/>
<keyword evidence="2" id="KW-1185">Reference proteome</keyword>
<dbReference type="RefSeq" id="WP_189384928.1">
    <property type="nucleotide sequence ID" value="NZ_BAABFY010000052.1"/>
</dbReference>
<evidence type="ECO:0000313" key="2">
    <source>
        <dbReference type="Proteomes" id="UP000608345"/>
    </source>
</evidence>
<accession>A0A918MZS0</accession>